<reference evidence="11 12" key="1">
    <citation type="journal article" date="2023" name="Hortic Res">
        <title>Pangenome of water caltrop reveals structural variations and asymmetric subgenome divergence after allopolyploidization.</title>
        <authorList>
            <person name="Zhang X."/>
            <person name="Chen Y."/>
            <person name="Wang L."/>
            <person name="Yuan Y."/>
            <person name="Fang M."/>
            <person name="Shi L."/>
            <person name="Lu R."/>
            <person name="Comes H.P."/>
            <person name="Ma Y."/>
            <person name="Chen Y."/>
            <person name="Huang G."/>
            <person name="Zhou Y."/>
            <person name="Zheng Z."/>
            <person name="Qiu Y."/>
        </authorList>
    </citation>
    <scope>NUCLEOTIDE SEQUENCE [LARGE SCALE GENOMIC DNA]</scope>
    <source>
        <strain evidence="11">F231</strain>
    </source>
</reference>
<evidence type="ECO:0000256" key="9">
    <source>
        <dbReference type="SAM" id="MobiDB-lite"/>
    </source>
</evidence>
<proteinExistence type="predicted"/>
<evidence type="ECO:0000259" key="10">
    <source>
        <dbReference type="PROSITE" id="PS50157"/>
    </source>
</evidence>
<evidence type="ECO:0000256" key="8">
    <source>
        <dbReference type="PROSITE-ProRule" id="PRU00042"/>
    </source>
</evidence>
<feature type="region of interest" description="Disordered" evidence="9">
    <location>
        <begin position="89"/>
        <end position="109"/>
    </location>
</feature>
<keyword evidence="6" id="KW-0804">Transcription</keyword>
<evidence type="ECO:0000256" key="2">
    <source>
        <dbReference type="ARBA" id="ARBA00022723"/>
    </source>
</evidence>
<keyword evidence="2" id="KW-0479">Metal-binding</keyword>
<dbReference type="EMBL" id="JAXQNO010000003">
    <property type="protein sequence ID" value="KAK4801463.1"/>
    <property type="molecule type" value="Genomic_DNA"/>
</dbReference>
<dbReference type="Proteomes" id="UP001346149">
    <property type="component" value="Unassembled WGS sequence"/>
</dbReference>
<comment type="caution">
    <text evidence="11">The sequence shown here is derived from an EMBL/GenBank/DDBJ whole genome shotgun (WGS) entry which is preliminary data.</text>
</comment>
<dbReference type="PROSITE" id="PS00028">
    <property type="entry name" value="ZINC_FINGER_C2H2_1"/>
    <property type="match status" value="1"/>
</dbReference>
<name>A0AAN7M2U7_TRANT</name>
<dbReference type="Gene3D" id="3.30.160.60">
    <property type="entry name" value="Classic Zinc Finger"/>
    <property type="match status" value="1"/>
</dbReference>
<accession>A0AAN7M2U7</accession>
<evidence type="ECO:0000256" key="1">
    <source>
        <dbReference type="ARBA" id="ARBA00004123"/>
    </source>
</evidence>
<evidence type="ECO:0000256" key="5">
    <source>
        <dbReference type="ARBA" id="ARBA00023015"/>
    </source>
</evidence>
<keyword evidence="3 8" id="KW-0863">Zinc-finger</keyword>
<evidence type="ECO:0000256" key="4">
    <source>
        <dbReference type="ARBA" id="ARBA00022833"/>
    </source>
</evidence>
<dbReference type="GO" id="GO:0008270">
    <property type="term" value="F:zinc ion binding"/>
    <property type="evidence" value="ECO:0007669"/>
    <property type="project" value="UniProtKB-KW"/>
</dbReference>
<sequence>MEQSQLLMWTKRRNNLISHHLKLGTSPSYDDSWEEQAFARDASGSLGGCVWPPRSYSCSFCKREFRSAQALGGHMNVHRRDRARLKHSGGETLNSHEHPDQPSHIQGPFIPLGFPYIPQAFQSAALPHNPNPNPSQSPFMSPTSPSRASAPPSEGSSSNEHTPLNPSHYSSSLNENRNKSQPGSFPDAVGNRYQHFINPIIEEKNLQVTKQPLGEDNKEKPPASADLSVCLNLVVRARPNSSDDRAESHSCKRRRIDESSSAILPFMVKNIALERNHNRNEACALFSSGTGDDLDLELRLGDRPKVKLQS</sequence>
<evidence type="ECO:0000256" key="3">
    <source>
        <dbReference type="ARBA" id="ARBA00022771"/>
    </source>
</evidence>
<dbReference type="PROSITE" id="PS50157">
    <property type="entry name" value="ZINC_FINGER_C2H2_2"/>
    <property type="match status" value="1"/>
</dbReference>
<protein>
    <recommendedName>
        <fullName evidence="10">C2H2-type domain-containing protein</fullName>
    </recommendedName>
</protein>
<dbReference type="PANTHER" id="PTHR45801:SF94">
    <property type="entry name" value="ZINC FINGER PROTEIN 10"/>
    <property type="match status" value="1"/>
</dbReference>
<evidence type="ECO:0000256" key="6">
    <source>
        <dbReference type="ARBA" id="ARBA00023163"/>
    </source>
</evidence>
<dbReference type="SMART" id="SM00355">
    <property type="entry name" value="ZnF_C2H2"/>
    <property type="match status" value="1"/>
</dbReference>
<dbReference type="InterPro" id="IPR036236">
    <property type="entry name" value="Znf_C2H2_sf"/>
</dbReference>
<dbReference type="SUPFAM" id="SSF57667">
    <property type="entry name" value="beta-beta-alpha zinc fingers"/>
    <property type="match status" value="1"/>
</dbReference>
<keyword evidence="7" id="KW-0539">Nucleus</keyword>
<evidence type="ECO:0000313" key="12">
    <source>
        <dbReference type="Proteomes" id="UP001346149"/>
    </source>
</evidence>
<dbReference type="PANTHER" id="PTHR45801">
    <property type="entry name" value="OS07G0101800 PROTEIN"/>
    <property type="match status" value="1"/>
</dbReference>
<feature type="region of interest" description="Disordered" evidence="9">
    <location>
        <begin position="123"/>
        <end position="190"/>
    </location>
</feature>
<comment type="subcellular location">
    <subcellularLocation>
        <location evidence="1">Nucleus</location>
    </subcellularLocation>
</comment>
<feature type="compositionally biased region" description="Polar residues" evidence="9">
    <location>
        <begin position="159"/>
        <end position="183"/>
    </location>
</feature>
<gene>
    <name evidence="11" type="ORF">SAY86_021950</name>
</gene>
<dbReference type="InterPro" id="IPR013087">
    <property type="entry name" value="Znf_C2H2_type"/>
</dbReference>
<keyword evidence="5" id="KW-0805">Transcription regulation</keyword>
<keyword evidence="12" id="KW-1185">Reference proteome</keyword>
<dbReference type="GO" id="GO:0005634">
    <property type="term" value="C:nucleus"/>
    <property type="evidence" value="ECO:0007669"/>
    <property type="project" value="UniProtKB-SubCell"/>
</dbReference>
<feature type="compositionally biased region" description="Low complexity" evidence="9">
    <location>
        <begin position="136"/>
        <end position="158"/>
    </location>
</feature>
<dbReference type="InterPro" id="IPR052426">
    <property type="entry name" value="Plant_dev_regulator"/>
</dbReference>
<organism evidence="11 12">
    <name type="scientific">Trapa natans</name>
    <name type="common">Water chestnut</name>
    <dbReference type="NCBI Taxonomy" id="22666"/>
    <lineage>
        <taxon>Eukaryota</taxon>
        <taxon>Viridiplantae</taxon>
        <taxon>Streptophyta</taxon>
        <taxon>Embryophyta</taxon>
        <taxon>Tracheophyta</taxon>
        <taxon>Spermatophyta</taxon>
        <taxon>Magnoliopsida</taxon>
        <taxon>eudicotyledons</taxon>
        <taxon>Gunneridae</taxon>
        <taxon>Pentapetalae</taxon>
        <taxon>rosids</taxon>
        <taxon>malvids</taxon>
        <taxon>Myrtales</taxon>
        <taxon>Lythraceae</taxon>
        <taxon>Trapa</taxon>
    </lineage>
</organism>
<dbReference type="AlphaFoldDB" id="A0AAN7M2U7"/>
<evidence type="ECO:0000313" key="11">
    <source>
        <dbReference type="EMBL" id="KAK4801463.1"/>
    </source>
</evidence>
<evidence type="ECO:0000256" key="7">
    <source>
        <dbReference type="ARBA" id="ARBA00023242"/>
    </source>
</evidence>
<dbReference type="Pfam" id="PF13912">
    <property type="entry name" value="zf-C2H2_6"/>
    <property type="match status" value="1"/>
</dbReference>
<keyword evidence="4" id="KW-0862">Zinc</keyword>
<feature type="domain" description="C2H2-type" evidence="10">
    <location>
        <begin position="56"/>
        <end position="83"/>
    </location>
</feature>